<dbReference type="EC" id="2.4.2.21" evidence="3"/>
<proteinExistence type="inferred from homology"/>
<comment type="catalytic activity">
    <reaction evidence="9">
        <text>5,6-dimethylbenzimidazole + nicotinate beta-D-ribonucleotide = alpha-ribazole 5'-phosphate + nicotinate + H(+)</text>
        <dbReference type="Rhea" id="RHEA:11196"/>
        <dbReference type="ChEBI" id="CHEBI:15378"/>
        <dbReference type="ChEBI" id="CHEBI:15890"/>
        <dbReference type="ChEBI" id="CHEBI:32544"/>
        <dbReference type="ChEBI" id="CHEBI:57502"/>
        <dbReference type="ChEBI" id="CHEBI:57918"/>
        <dbReference type="EC" id="2.4.2.21"/>
    </reaction>
</comment>
<evidence type="ECO:0000256" key="6">
    <source>
        <dbReference type="ARBA" id="ARBA00022676"/>
    </source>
</evidence>
<evidence type="ECO:0000256" key="9">
    <source>
        <dbReference type="ARBA" id="ARBA00047340"/>
    </source>
</evidence>
<protein>
    <recommendedName>
        <fullName evidence="4">Nicotinate-nucleotide--dimethylbenzimidazole phosphoribosyltransferase</fullName>
        <ecNumber evidence="3">2.4.2.21</ecNumber>
    </recommendedName>
    <alternativeName>
        <fullName evidence="8">N(1)-alpha-phosphoribosyltransferase</fullName>
    </alternativeName>
</protein>
<accession>A0A1J5SJU7</accession>
<dbReference type="InterPro" id="IPR003200">
    <property type="entry name" value="Nict_dMeBzImd_PRibTrfase"/>
</dbReference>
<dbReference type="GO" id="GO:0008939">
    <property type="term" value="F:nicotinate-nucleotide-dimethylbenzimidazole phosphoribosyltransferase activity"/>
    <property type="evidence" value="ECO:0007669"/>
    <property type="project" value="UniProtKB-EC"/>
</dbReference>
<keyword evidence="7 10" id="KW-0808">Transferase</keyword>
<evidence type="ECO:0000256" key="3">
    <source>
        <dbReference type="ARBA" id="ARBA00011991"/>
    </source>
</evidence>
<dbReference type="Gene3D" id="1.10.1610.10">
    <property type="match status" value="1"/>
</dbReference>
<dbReference type="Pfam" id="PF02277">
    <property type="entry name" value="DBI_PRT"/>
    <property type="match status" value="1"/>
</dbReference>
<dbReference type="FunFam" id="3.40.50.10210:FF:000001">
    <property type="entry name" value="Nicotinate-nucleotide--dimethylbenzimidazole phosphoribosyltransferase"/>
    <property type="match status" value="1"/>
</dbReference>
<comment type="caution">
    <text evidence="10">The sequence shown here is derived from an EMBL/GenBank/DDBJ whole genome shotgun (WGS) entry which is preliminary data.</text>
</comment>
<dbReference type="InterPro" id="IPR017846">
    <property type="entry name" value="Nict_dMeBzImd_PRibTrfase_bact"/>
</dbReference>
<sequence length="351" mass="36313">MTPSTSWSVPSIPPLARDLAPALQARIDNKTKPPGSLGRLEELALQLGLMQGTTSPALRNPTVLVFAGDHGFAREGVSPFPPEVTPQMVLNFLSGGACINVIARMHGLPIKVIDAGVASDLPDHPDLLNLKVRPGTRNAAHEDALTPAEVALCLTRGAALVRDLARSGTNVILPGEMGIGNSSAAALLTSALLGLPLADCVGVGAGHDPAGVRRKLEILTRVQKRRHVASDPLDALAAFGGCEIAMMAGAMLEAASLRMLVLVDGIIATAAFTVAAKLNPSALEYAVFAHASGDGPHRLALQALGARPLLDLGMRLGEGTGAAMAWPIVRASVAFLDEMATFESAAVSNRN</sequence>
<dbReference type="NCBIfam" id="NF000996">
    <property type="entry name" value="PRK00105.1"/>
    <property type="match status" value="1"/>
</dbReference>
<evidence type="ECO:0000256" key="5">
    <source>
        <dbReference type="ARBA" id="ARBA00022573"/>
    </source>
</evidence>
<dbReference type="InterPro" id="IPR023195">
    <property type="entry name" value="Nict_dMeBzImd_PRibTrfase_N"/>
</dbReference>
<dbReference type="Gene3D" id="3.40.50.10210">
    <property type="match status" value="1"/>
</dbReference>
<dbReference type="PANTHER" id="PTHR43463:SF1">
    <property type="entry name" value="NICOTINATE-NUCLEOTIDE--DIMETHYLBENZIMIDAZOLE PHOSPHORIBOSYLTRANSFERASE"/>
    <property type="match status" value="1"/>
</dbReference>
<dbReference type="EMBL" id="MLJW01000033">
    <property type="protein sequence ID" value="OIR08211.1"/>
    <property type="molecule type" value="Genomic_DNA"/>
</dbReference>
<dbReference type="UniPathway" id="UPA00061">
    <property type="reaction ID" value="UER00516"/>
</dbReference>
<evidence type="ECO:0000256" key="7">
    <source>
        <dbReference type="ARBA" id="ARBA00022679"/>
    </source>
</evidence>
<evidence type="ECO:0000256" key="4">
    <source>
        <dbReference type="ARBA" id="ARBA00015486"/>
    </source>
</evidence>
<evidence type="ECO:0000256" key="2">
    <source>
        <dbReference type="ARBA" id="ARBA00007110"/>
    </source>
</evidence>
<comment type="pathway">
    <text evidence="1">Nucleoside biosynthesis; alpha-ribazole biosynthesis; alpha-ribazole from 5,6-dimethylbenzimidazole: step 1/2.</text>
</comment>
<dbReference type="PANTHER" id="PTHR43463">
    <property type="entry name" value="NICOTINATE-NUCLEOTIDE--DIMETHYLBENZIMIDAZOLE PHOSPHORIBOSYLTRANSFERASE"/>
    <property type="match status" value="1"/>
</dbReference>
<keyword evidence="5" id="KW-0169">Cobalamin biosynthesis</keyword>
<dbReference type="AlphaFoldDB" id="A0A1J5SJU7"/>
<dbReference type="HAMAP" id="MF_00230">
    <property type="entry name" value="CobT"/>
    <property type="match status" value="1"/>
</dbReference>
<evidence type="ECO:0000256" key="8">
    <source>
        <dbReference type="ARBA" id="ARBA00030686"/>
    </source>
</evidence>
<comment type="similarity">
    <text evidence="2">Belongs to the CobT family.</text>
</comment>
<keyword evidence="6 10" id="KW-0328">Glycosyltransferase</keyword>
<evidence type="ECO:0000313" key="10">
    <source>
        <dbReference type="EMBL" id="OIR08211.1"/>
    </source>
</evidence>
<dbReference type="SUPFAM" id="SSF52733">
    <property type="entry name" value="Nicotinate mononucleotide:5,6-dimethylbenzimidazole phosphoribosyltransferase (CobT)"/>
    <property type="match status" value="1"/>
</dbReference>
<dbReference type="CDD" id="cd02439">
    <property type="entry name" value="DMB-PRT_CobT"/>
    <property type="match status" value="1"/>
</dbReference>
<organism evidence="10">
    <name type="scientific">mine drainage metagenome</name>
    <dbReference type="NCBI Taxonomy" id="410659"/>
    <lineage>
        <taxon>unclassified sequences</taxon>
        <taxon>metagenomes</taxon>
        <taxon>ecological metagenomes</taxon>
    </lineage>
</organism>
<reference evidence="10" key="1">
    <citation type="submission" date="2016-10" db="EMBL/GenBank/DDBJ databases">
        <title>Sequence of Gallionella enrichment culture.</title>
        <authorList>
            <person name="Poehlein A."/>
            <person name="Muehling M."/>
            <person name="Daniel R."/>
        </authorList>
    </citation>
    <scope>NUCLEOTIDE SEQUENCE</scope>
</reference>
<evidence type="ECO:0000256" key="1">
    <source>
        <dbReference type="ARBA" id="ARBA00005049"/>
    </source>
</evidence>
<dbReference type="GO" id="GO:0009236">
    <property type="term" value="P:cobalamin biosynthetic process"/>
    <property type="evidence" value="ECO:0007669"/>
    <property type="project" value="UniProtKB-KW"/>
</dbReference>
<dbReference type="InterPro" id="IPR036087">
    <property type="entry name" value="Nict_dMeBzImd_PRibTrfase_sf"/>
</dbReference>
<name>A0A1J5SJU7_9ZZZZ</name>
<gene>
    <name evidence="10" type="primary">cobT_2</name>
    <name evidence="10" type="ORF">GALL_97140</name>
</gene>
<dbReference type="NCBIfam" id="TIGR03160">
    <property type="entry name" value="cobT_DBIPRT"/>
    <property type="match status" value="1"/>
</dbReference>